<feature type="compositionally biased region" description="Acidic residues" evidence="1">
    <location>
        <begin position="214"/>
        <end position="225"/>
    </location>
</feature>
<evidence type="ECO:0000256" key="1">
    <source>
        <dbReference type="SAM" id="MobiDB-lite"/>
    </source>
</evidence>
<feature type="compositionally biased region" description="Basic and acidic residues" evidence="1">
    <location>
        <begin position="112"/>
        <end position="121"/>
    </location>
</feature>
<sequence>MGGVGRCDQNIGLYRTNIRGEKWYFCLITYCLDLMVQNSWQIHRVQNGAAHFPEIMREKNIRSDDDKHAFISQIANAFIEDLSTMRQKKRRMKKGSQAIINTSSEIALLRDKENERAKKCSSDTQGTPQEGNFMVAETSTSGIPAQLSMENTTISLVSPENVRPYPKRQARKEESNQGCPKERSRSSSSEEEDNFSFHNENSEIDWVGKSSDKEESEEENIDLAL</sequence>
<protein>
    <recommendedName>
        <fullName evidence="4">PiggyBac transposable element-derived protein domain-containing protein</fullName>
    </recommendedName>
</protein>
<comment type="caution">
    <text evidence="2">The sequence shown here is derived from an EMBL/GenBank/DDBJ whole genome shotgun (WGS) entry which is preliminary data.</text>
</comment>
<proteinExistence type="predicted"/>
<evidence type="ECO:0000313" key="2">
    <source>
        <dbReference type="EMBL" id="KAF2898298.1"/>
    </source>
</evidence>
<reference evidence="2" key="1">
    <citation type="submission" date="2019-08" db="EMBL/GenBank/DDBJ databases">
        <title>The genome of the North American firefly Photinus pyralis.</title>
        <authorList>
            <consortium name="Photinus pyralis genome working group"/>
            <person name="Fallon T.R."/>
            <person name="Sander Lower S.E."/>
            <person name="Weng J.-K."/>
        </authorList>
    </citation>
    <scope>NUCLEOTIDE SEQUENCE</scope>
    <source>
        <strain evidence="2">TRF0915ILg1</strain>
        <tissue evidence="2">Whole body</tissue>
    </source>
</reference>
<dbReference type="PANTHER" id="PTHR47055">
    <property type="entry name" value="DDE_TNP_1_7 DOMAIN-CONTAINING PROTEIN"/>
    <property type="match status" value="1"/>
</dbReference>
<organism evidence="2 3">
    <name type="scientific">Ignelater luminosus</name>
    <name type="common">Cucubano</name>
    <name type="synonym">Pyrophorus luminosus</name>
    <dbReference type="NCBI Taxonomy" id="2038154"/>
    <lineage>
        <taxon>Eukaryota</taxon>
        <taxon>Metazoa</taxon>
        <taxon>Ecdysozoa</taxon>
        <taxon>Arthropoda</taxon>
        <taxon>Hexapoda</taxon>
        <taxon>Insecta</taxon>
        <taxon>Pterygota</taxon>
        <taxon>Neoptera</taxon>
        <taxon>Endopterygota</taxon>
        <taxon>Coleoptera</taxon>
        <taxon>Polyphaga</taxon>
        <taxon>Elateriformia</taxon>
        <taxon>Elateroidea</taxon>
        <taxon>Elateridae</taxon>
        <taxon>Agrypninae</taxon>
        <taxon>Pyrophorini</taxon>
        <taxon>Ignelater</taxon>
    </lineage>
</organism>
<dbReference type="GO" id="GO:0043565">
    <property type="term" value="F:sequence-specific DNA binding"/>
    <property type="evidence" value="ECO:0007669"/>
    <property type="project" value="TreeGrafter"/>
</dbReference>
<gene>
    <name evidence="2" type="ORF">ILUMI_07869</name>
</gene>
<feature type="region of interest" description="Disordered" evidence="1">
    <location>
        <begin position="157"/>
        <end position="225"/>
    </location>
</feature>
<feature type="region of interest" description="Disordered" evidence="1">
    <location>
        <begin position="112"/>
        <end position="132"/>
    </location>
</feature>
<keyword evidence="3" id="KW-1185">Reference proteome</keyword>
<dbReference type="PANTHER" id="PTHR47055:SF2">
    <property type="entry name" value="PIGGYBAC TRANSPOSABLE ELEMENT-DERIVED PROTEIN 2-RELATED"/>
    <property type="match status" value="1"/>
</dbReference>
<evidence type="ECO:0008006" key="4">
    <source>
        <dbReference type="Google" id="ProtNLM"/>
    </source>
</evidence>
<name>A0A8K0D2N8_IGNLU</name>
<evidence type="ECO:0000313" key="3">
    <source>
        <dbReference type="Proteomes" id="UP000801492"/>
    </source>
</evidence>
<dbReference type="InterPro" id="IPR052638">
    <property type="entry name" value="PiggyBac_TE-derived"/>
</dbReference>
<dbReference type="EMBL" id="VTPC01003590">
    <property type="protein sequence ID" value="KAF2898298.1"/>
    <property type="molecule type" value="Genomic_DNA"/>
</dbReference>
<dbReference type="Proteomes" id="UP000801492">
    <property type="component" value="Unassembled WGS sequence"/>
</dbReference>
<feature type="compositionally biased region" description="Basic and acidic residues" evidence="1">
    <location>
        <begin position="171"/>
        <end position="185"/>
    </location>
</feature>
<accession>A0A8K0D2N8</accession>
<dbReference type="AlphaFoldDB" id="A0A8K0D2N8"/>